<comment type="caution">
    <text evidence="2">The sequence shown here is derived from an EMBL/GenBank/DDBJ whole genome shotgun (WGS) entry which is preliminary data.</text>
</comment>
<dbReference type="AlphaFoldDB" id="A0A484AQ23"/>
<feature type="non-terminal residue" evidence="2">
    <location>
        <position position="1"/>
    </location>
</feature>
<gene>
    <name evidence="2" type="ORF">AWZ03_015286</name>
</gene>
<proteinExistence type="predicted"/>
<feature type="region of interest" description="Disordered" evidence="1">
    <location>
        <begin position="1"/>
        <end position="24"/>
    </location>
</feature>
<evidence type="ECO:0000313" key="3">
    <source>
        <dbReference type="Proteomes" id="UP000295192"/>
    </source>
</evidence>
<evidence type="ECO:0000313" key="2">
    <source>
        <dbReference type="EMBL" id="TDG38292.1"/>
    </source>
</evidence>
<reference evidence="2 3" key="1">
    <citation type="journal article" date="2019" name="J. Hered.">
        <title>An Improved Genome Assembly for Drosophila navojoa, the Basal Species in the mojavensis Cluster.</title>
        <authorList>
            <person name="Vanderlinde T."/>
            <person name="Dupim E.G."/>
            <person name="Nazario-Yepiz N.O."/>
            <person name="Carvalho A.B."/>
        </authorList>
    </citation>
    <scope>NUCLEOTIDE SEQUENCE [LARGE SCALE GENOMIC DNA]</scope>
    <source>
        <strain evidence="2">Navoj_Jal97</strain>
        <tissue evidence="2">Whole organism</tissue>
    </source>
</reference>
<dbReference type="Proteomes" id="UP000295192">
    <property type="component" value="Unassembled WGS sequence"/>
</dbReference>
<sequence>ARDETIVISDSEDEEMTAPPPVSASYMGKVVGRRLEHRAEVVETWSERLTP</sequence>
<accession>A0A484AQ23</accession>
<protein>
    <submittedName>
        <fullName evidence="2">Uncharacterized protein</fullName>
    </submittedName>
</protein>
<organism evidence="2 3">
    <name type="scientific">Drosophila navojoa</name>
    <name type="common">Fruit fly</name>
    <dbReference type="NCBI Taxonomy" id="7232"/>
    <lineage>
        <taxon>Eukaryota</taxon>
        <taxon>Metazoa</taxon>
        <taxon>Ecdysozoa</taxon>
        <taxon>Arthropoda</taxon>
        <taxon>Hexapoda</taxon>
        <taxon>Insecta</taxon>
        <taxon>Pterygota</taxon>
        <taxon>Neoptera</taxon>
        <taxon>Endopterygota</taxon>
        <taxon>Diptera</taxon>
        <taxon>Brachycera</taxon>
        <taxon>Muscomorpha</taxon>
        <taxon>Ephydroidea</taxon>
        <taxon>Drosophilidae</taxon>
        <taxon>Drosophila</taxon>
    </lineage>
</organism>
<keyword evidence="3" id="KW-1185">Reference proteome</keyword>
<name>A0A484AQ23_DRONA</name>
<evidence type="ECO:0000256" key="1">
    <source>
        <dbReference type="SAM" id="MobiDB-lite"/>
    </source>
</evidence>
<dbReference type="EMBL" id="LSRL02005822">
    <property type="protein sequence ID" value="TDG38292.1"/>
    <property type="molecule type" value="Genomic_DNA"/>
</dbReference>